<organism evidence="1 2">
    <name type="scientific">Adineta ricciae</name>
    <name type="common">Rotifer</name>
    <dbReference type="NCBI Taxonomy" id="249248"/>
    <lineage>
        <taxon>Eukaryota</taxon>
        <taxon>Metazoa</taxon>
        <taxon>Spiralia</taxon>
        <taxon>Gnathifera</taxon>
        <taxon>Rotifera</taxon>
        <taxon>Eurotatoria</taxon>
        <taxon>Bdelloidea</taxon>
        <taxon>Adinetida</taxon>
        <taxon>Adinetidae</taxon>
        <taxon>Adineta</taxon>
    </lineage>
</organism>
<dbReference type="EMBL" id="CAJNOJ010000020">
    <property type="protein sequence ID" value="CAF0838871.1"/>
    <property type="molecule type" value="Genomic_DNA"/>
</dbReference>
<protein>
    <submittedName>
        <fullName evidence="1">Uncharacterized protein</fullName>
    </submittedName>
</protein>
<evidence type="ECO:0000313" key="2">
    <source>
        <dbReference type="Proteomes" id="UP000663852"/>
    </source>
</evidence>
<reference evidence="1" key="1">
    <citation type="submission" date="2021-02" db="EMBL/GenBank/DDBJ databases">
        <authorList>
            <person name="Nowell W R."/>
        </authorList>
    </citation>
    <scope>NUCLEOTIDE SEQUENCE</scope>
</reference>
<dbReference type="Proteomes" id="UP000663852">
    <property type="component" value="Unassembled WGS sequence"/>
</dbReference>
<comment type="caution">
    <text evidence="1">The sequence shown here is derived from an EMBL/GenBank/DDBJ whole genome shotgun (WGS) entry which is preliminary data.</text>
</comment>
<evidence type="ECO:0000313" key="1">
    <source>
        <dbReference type="EMBL" id="CAF0838871.1"/>
    </source>
</evidence>
<sequence length="71" mass="7897">MLFVVVYITIKNTVILSFQSTPPSPSSHLFPFARANALARSAAMTAEFSHSTHTHPSLFLFSCCKDETHQK</sequence>
<dbReference type="AlphaFoldDB" id="A0A813V6D9"/>
<name>A0A813V6D9_ADIRI</name>
<proteinExistence type="predicted"/>
<accession>A0A813V6D9</accession>
<gene>
    <name evidence="1" type="ORF">EDS130_LOCUS6726</name>
</gene>